<dbReference type="PANTHER" id="PTHR42791">
    <property type="entry name" value="GNAT FAMILY ACETYLTRANSFERASE"/>
    <property type="match status" value="1"/>
</dbReference>
<dbReference type="GO" id="GO:0016747">
    <property type="term" value="F:acyltransferase activity, transferring groups other than amino-acyl groups"/>
    <property type="evidence" value="ECO:0007669"/>
    <property type="project" value="InterPro"/>
</dbReference>
<dbReference type="PROSITE" id="PS51186">
    <property type="entry name" value="GNAT"/>
    <property type="match status" value="1"/>
</dbReference>
<dbReference type="EMBL" id="CAJVRL010000050">
    <property type="protein sequence ID" value="CAG8953415.1"/>
    <property type="molecule type" value="Genomic_DNA"/>
</dbReference>
<dbReference type="InterPro" id="IPR000182">
    <property type="entry name" value="GNAT_dom"/>
</dbReference>
<name>A0A9N9KWI6_9HELO</name>
<dbReference type="SUPFAM" id="SSF55729">
    <property type="entry name" value="Acyl-CoA N-acyltransferases (Nat)"/>
    <property type="match status" value="1"/>
</dbReference>
<keyword evidence="3" id="KW-1185">Reference proteome</keyword>
<dbReference type="Proteomes" id="UP000696280">
    <property type="component" value="Unassembled WGS sequence"/>
</dbReference>
<dbReference type="InterPro" id="IPR016181">
    <property type="entry name" value="Acyl_CoA_acyltransferase"/>
</dbReference>
<evidence type="ECO:0000313" key="2">
    <source>
        <dbReference type="EMBL" id="CAG8953415.1"/>
    </source>
</evidence>
<feature type="domain" description="N-acetyltransferase" evidence="1">
    <location>
        <begin position="3"/>
        <end position="213"/>
    </location>
</feature>
<sequence>MPLQILPCTDADMPRIFEIISLAFGRRHIYIDTVYPLHWTPSGRAAGASRMLTTKQQDPCARFLKAVDEDTGTIVAQAKWIVYRDTIPPEGELEGEFWESEEEKEFARLLCREYLIPRRDAVREFGGNVVVLDLLSVDPQFQRRGAGKLLMEWGTSLADDLGFPAVVESTEEGKALYELGGFEERSRWETRLPEKWKGCKRTERHIWMVRPSRKGSTA</sequence>
<gene>
    <name evidence="2" type="ORF">HYFRA_00010164</name>
</gene>
<dbReference type="CDD" id="cd04301">
    <property type="entry name" value="NAT_SF"/>
    <property type="match status" value="1"/>
</dbReference>
<reference evidence="2" key="1">
    <citation type="submission" date="2021-07" db="EMBL/GenBank/DDBJ databases">
        <authorList>
            <person name="Durling M."/>
        </authorList>
    </citation>
    <scope>NUCLEOTIDE SEQUENCE</scope>
</reference>
<evidence type="ECO:0000259" key="1">
    <source>
        <dbReference type="PROSITE" id="PS51186"/>
    </source>
</evidence>
<dbReference type="AlphaFoldDB" id="A0A9N9KWI6"/>
<comment type="caution">
    <text evidence="2">The sequence shown here is derived from an EMBL/GenBank/DDBJ whole genome shotgun (WGS) entry which is preliminary data.</text>
</comment>
<protein>
    <recommendedName>
        <fullName evidence="1">N-acetyltransferase domain-containing protein</fullName>
    </recommendedName>
</protein>
<dbReference type="PANTHER" id="PTHR42791:SF14">
    <property type="entry name" value="N-ACETYLTRANSFERASE DOMAIN-CONTAINING PROTEIN"/>
    <property type="match status" value="1"/>
</dbReference>
<evidence type="ECO:0000313" key="3">
    <source>
        <dbReference type="Proteomes" id="UP000696280"/>
    </source>
</evidence>
<dbReference type="InterPro" id="IPR052523">
    <property type="entry name" value="Trichothecene_AcTrans"/>
</dbReference>
<dbReference type="Gene3D" id="3.40.630.30">
    <property type="match status" value="1"/>
</dbReference>
<organism evidence="2 3">
    <name type="scientific">Hymenoscyphus fraxineus</name>
    <dbReference type="NCBI Taxonomy" id="746836"/>
    <lineage>
        <taxon>Eukaryota</taxon>
        <taxon>Fungi</taxon>
        <taxon>Dikarya</taxon>
        <taxon>Ascomycota</taxon>
        <taxon>Pezizomycotina</taxon>
        <taxon>Leotiomycetes</taxon>
        <taxon>Helotiales</taxon>
        <taxon>Helotiaceae</taxon>
        <taxon>Hymenoscyphus</taxon>
    </lineage>
</organism>
<dbReference type="OrthoDB" id="2832510at2759"/>
<dbReference type="Pfam" id="PF00583">
    <property type="entry name" value="Acetyltransf_1"/>
    <property type="match status" value="1"/>
</dbReference>
<accession>A0A9N9KWI6</accession>
<proteinExistence type="predicted"/>